<dbReference type="InterPro" id="IPR012348">
    <property type="entry name" value="RNR-like"/>
</dbReference>
<evidence type="ECO:0000256" key="1">
    <source>
        <dbReference type="ARBA" id="ARBA00012274"/>
    </source>
</evidence>
<reference evidence="2 3" key="1">
    <citation type="journal article" date="2019" name="J. Virol.">
        <title>Frog virus 3 genomes reveal prevalent recombination between Ranavirus lineages and their origin in Canada.</title>
        <authorList>
            <person name="Vilaca S.T."/>
            <person name="Bienentreu J.F."/>
            <person name="Brunetti C.R."/>
            <person name="Lesbarreres D."/>
            <person name="Murray D.L."/>
            <person name="Kyle C.J."/>
        </authorList>
    </citation>
    <scope>NUCLEOTIDE SEQUENCE [LARGE SCALE GENOMIC DNA]</scope>
    <source>
        <strain evidence="2 3">KEN1</strain>
    </source>
</reference>
<dbReference type="UniPathway" id="UPA00326"/>
<protein>
    <recommendedName>
        <fullName evidence="1">ribonucleoside-diphosphate reductase</fullName>
        <ecNumber evidence="1">1.17.4.1</ecNumber>
    </recommendedName>
</protein>
<sequence>MTPGEKAFVSCVLRLFTQLDVEVGALYLDHLTQVFRCNEIRNMLMKGMGKVVEWSVRDENIHVEGVSKLFETLNSEYPWVVTKDLIGFRRLGIPRVRASLRAGAGPWERLGLRGRGESGVLRETLEMWAGQEGLISRVRDDPRESEVRPVTGVQTVWPE</sequence>
<dbReference type="GO" id="GO:0004748">
    <property type="term" value="F:ribonucleoside-diphosphate reductase activity, thioredoxin disulfide as acceptor"/>
    <property type="evidence" value="ECO:0007669"/>
    <property type="project" value="UniProtKB-EC"/>
</dbReference>
<dbReference type="Gene3D" id="1.10.620.20">
    <property type="entry name" value="Ribonucleotide Reductase, subunit A"/>
    <property type="match status" value="1"/>
</dbReference>
<dbReference type="SUPFAM" id="SSF47240">
    <property type="entry name" value="Ferritin-like"/>
    <property type="match status" value="1"/>
</dbReference>
<proteinExistence type="predicted"/>
<organismHost>
    <name type="scientific">Lithobates sylvaticus</name>
    <name type="common">Wood frog</name>
    <name type="synonym">Rana sylvatica</name>
    <dbReference type="NCBI Taxonomy" id="45438"/>
</organismHost>
<organism evidence="2 3">
    <name type="scientific">Frog virus 3</name>
    <name type="common">FV-3</name>
    <dbReference type="NCBI Taxonomy" id="10493"/>
    <lineage>
        <taxon>Viruses</taxon>
        <taxon>Varidnaviria</taxon>
        <taxon>Bamfordvirae</taxon>
        <taxon>Nucleocytoviricota</taxon>
        <taxon>Megaviricetes</taxon>
        <taxon>Pimascovirales</taxon>
        <taxon>Pimascovirales incertae sedis</taxon>
        <taxon>Iridoviridae</taxon>
        <taxon>Alphairidovirinae</taxon>
        <taxon>Ranavirus</taxon>
        <taxon>Ranavirus rana1</taxon>
    </lineage>
</organism>
<organismHost>
    <name type="scientific">Lithobates pipiens</name>
    <name type="common">Northern leopard frog</name>
    <name type="synonym">Rana pipiens</name>
    <dbReference type="NCBI Taxonomy" id="8404"/>
</organismHost>
<organismHost>
    <name type="scientific">Dryophytes versicolor</name>
    <name type="common">chameleon treefrog</name>
    <dbReference type="NCBI Taxonomy" id="30343"/>
</organismHost>
<gene>
    <name evidence="2" type="ORF">064</name>
</gene>
<organismHost>
    <name type="scientific">Oophaga pumilio</name>
    <name type="common">strawberry poison frog</name>
    <dbReference type="NCBI Taxonomy" id="51950"/>
</organismHost>
<evidence type="ECO:0000313" key="3">
    <source>
        <dbReference type="Proteomes" id="UP000321819"/>
    </source>
</evidence>
<name>A0A5B8P0U6_FRG3V</name>
<dbReference type="EMBL" id="MK959604">
    <property type="protein sequence ID" value="QDZ44439.1"/>
    <property type="molecule type" value="Genomic_DNA"/>
</dbReference>
<dbReference type="Proteomes" id="UP000321819">
    <property type="component" value="Segment"/>
</dbReference>
<dbReference type="InterPro" id="IPR009078">
    <property type="entry name" value="Ferritin-like_SF"/>
</dbReference>
<organismHost>
    <name type="scientific">Notophthalmus viridescens</name>
    <name type="common">Eastern newt</name>
    <name type="synonym">Triturus viridescens</name>
    <dbReference type="NCBI Taxonomy" id="8316"/>
</organismHost>
<dbReference type="EC" id="1.17.4.1" evidence="1"/>
<evidence type="ECO:0000313" key="2">
    <source>
        <dbReference type="EMBL" id="QDZ44439.1"/>
    </source>
</evidence>
<accession>A0A5B8P0U6</accession>